<evidence type="ECO:0000313" key="2">
    <source>
        <dbReference type="Proteomes" id="UP000828390"/>
    </source>
</evidence>
<name>A0A9D4QQP1_DREPO</name>
<accession>A0A9D4QQP1</accession>
<protein>
    <submittedName>
        <fullName evidence="1">Uncharacterized protein</fullName>
    </submittedName>
</protein>
<evidence type="ECO:0000313" key="1">
    <source>
        <dbReference type="EMBL" id="KAH3839057.1"/>
    </source>
</evidence>
<reference evidence="1" key="1">
    <citation type="journal article" date="2019" name="bioRxiv">
        <title>The Genome of the Zebra Mussel, Dreissena polymorpha: A Resource for Invasive Species Research.</title>
        <authorList>
            <person name="McCartney M.A."/>
            <person name="Auch B."/>
            <person name="Kono T."/>
            <person name="Mallez S."/>
            <person name="Zhang Y."/>
            <person name="Obille A."/>
            <person name="Becker A."/>
            <person name="Abrahante J.E."/>
            <person name="Garbe J."/>
            <person name="Badalamenti J.P."/>
            <person name="Herman A."/>
            <person name="Mangelson H."/>
            <person name="Liachko I."/>
            <person name="Sullivan S."/>
            <person name="Sone E.D."/>
            <person name="Koren S."/>
            <person name="Silverstein K.A.T."/>
            <person name="Beckman K.B."/>
            <person name="Gohl D.M."/>
        </authorList>
    </citation>
    <scope>NUCLEOTIDE SEQUENCE</scope>
    <source>
        <strain evidence="1">Duluth1</strain>
        <tissue evidence="1">Whole animal</tissue>
    </source>
</reference>
<feature type="non-terminal residue" evidence="1">
    <location>
        <position position="93"/>
    </location>
</feature>
<proteinExistence type="predicted"/>
<organism evidence="1 2">
    <name type="scientific">Dreissena polymorpha</name>
    <name type="common">Zebra mussel</name>
    <name type="synonym">Mytilus polymorpha</name>
    <dbReference type="NCBI Taxonomy" id="45954"/>
    <lineage>
        <taxon>Eukaryota</taxon>
        <taxon>Metazoa</taxon>
        <taxon>Spiralia</taxon>
        <taxon>Lophotrochozoa</taxon>
        <taxon>Mollusca</taxon>
        <taxon>Bivalvia</taxon>
        <taxon>Autobranchia</taxon>
        <taxon>Heteroconchia</taxon>
        <taxon>Euheterodonta</taxon>
        <taxon>Imparidentia</taxon>
        <taxon>Neoheterodontei</taxon>
        <taxon>Myida</taxon>
        <taxon>Dreissenoidea</taxon>
        <taxon>Dreissenidae</taxon>
        <taxon>Dreissena</taxon>
    </lineage>
</organism>
<sequence>VERELRKDGDCGIQEMMFVGLLPVVLHIRGRDTHYCSVNARALRFMKDDVSTTQKIHLHCFAGTPDQVLGLSAAFSRCYFSISVNCEYDGKLK</sequence>
<keyword evidence="2" id="KW-1185">Reference proteome</keyword>
<dbReference type="EMBL" id="JAIWYP010000004">
    <property type="protein sequence ID" value="KAH3839057.1"/>
    <property type="molecule type" value="Genomic_DNA"/>
</dbReference>
<comment type="caution">
    <text evidence="1">The sequence shown here is derived from an EMBL/GenBank/DDBJ whole genome shotgun (WGS) entry which is preliminary data.</text>
</comment>
<gene>
    <name evidence="1" type="ORF">DPMN_112479</name>
</gene>
<dbReference type="AlphaFoldDB" id="A0A9D4QQP1"/>
<dbReference type="InterPro" id="IPR032466">
    <property type="entry name" value="Metal_Hydrolase"/>
</dbReference>
<dbReference type="SUPFAM" id="SSF51556">
    <property type="entry name" value="Metallo-dependent hydrolases"/>
    <property type="match status" value="1"/>
</dbReference>
<dbReference type="Proteomes" id="UP000828390">
    <property type="component" value="Unassembled WGS sequence"/>
</dbReference>
<reference evidence="1" key="2">
    <citation type="submission" date="2020-11" db="EMBL/GenBank/DDBJ databases">
        <authorList>
            <person name="McCartney M.A."/>
            <person name="Auch B."/>
            <person name="Kono T."/>
            <person name="Mallez S."/>
            <person name="Becker A."/>
            <person name="Gohl D.M."/>
            <person name="Silverstein K.A.T."/>
            <person name="Koren S."/>
            <person name="Bechman K.B."/>
            <person name="Herman A."/>
            <person name="Abrahante J.E."/>
            <person name="Garbe J."/>
        </authorList>
    </citation>
    <scope>NUCLEOTIDE SEQUENCE</scope>
    <source>
        <strain evidence="1">Duluth1</strain>
        <tissue evidence="1">Whole animal</tissue>
    </source>
</reference>
<dbReference type="Gene3D" id="3.20.20.140">
    <property type="entry name" value="Metal-dependent hydrolases"/>
    <property type="match status" value="1"/>
</dbReference>